<gene>
    <name evidence="1" type="ORF">Microterr_29980</name>
</gene>
<name>A0ABM8E2Z2_9MICO</name>
<proteinExistence type="predicted"/>
<evidence type="ECO:0000313" key="1">
    <source>
        <dbReference type="EMBL" id="BDV32338.1"/>
    </source>
</evidence>
<evidence type="ECO:0000313" key="2">
    <source>
        <dbReference type="Proteomes" id="UP001317779"/>
    </source>
</evidence>
<sequence>MYRQFYSPTAFVQHYLDLLAHGRAADALTIAGVAVDSTDLDAAGLDPDASDALLRRAALASLDDIEITEERVEGDTAFVTVDYTAGGYPGRTTFEVARDGMIGVVPAWRFATSPLAVLDLTVQGSMAFDVNGFELDKRQVSPEGVDADPRAPLSMLVFSPGAYAVSVDTAVSATPGVAVLSDSPFTDVAVEVQAEPTDEFVAVVQDRVSEFLSSCATQQVLQPTGCPFGYFVEDRIASLPAWEITDQPRVSVRADGADWKIPSTEGVARISVQIQSLFDGTIREVVEEVPFVVTGAISILPDGAASIQVTGVDTR</sequence>
<reference evidence="1 2" key="1">
    <citation type="submission" date="2022-12" db="EMBL/GenBank/DDBJ databases">
        <title>Microbacterium terricola strain KV-448 chromosome, complete genome.</title>
        <authorList>
            <person name="Oshima T."/>
            <person name="Moriya T."/>
            <person name="Bessho Y."/>
        </authorList>
    </citation>
    <scope>NUCLEOTIDE SEQUENCE [LARGE SCALE GENOMIC DNA]</scope>
    <source>
        <strain evidence="1 2">KV-448</strain>
    </source>
</reference>
<evidence type="ECO:0008006" key="3">
    <source>
        <dbReference type="Google" id="ProtNLM"/>
    </source>
</evidence>
<keyword evidence="2" id="KW-1185">Reference proteome</keyword>
<dbReference type="Proteomes" id="UP001317779">
    <property type="component" value="Chromosome"/>
</dbReference>
<organism evidence="1 2">
    <name type="scientific">Microbacterium terricola</name>
    <dbReference type="NCBI Taxonomy" id="344163"/>
    <lineage>
        <taxon>Bacteria</taxon>
        <taxon>Bacillati</taxon>
        <taxon>Actinomycetota</taxon>
        <taxon>Actinomycetes</taxon>
        <taxon>Micrococcales</taxon>
        <taxon>Microbacteriaceae</taxon>
        <taxon>Microbacterium</taxon>
    </lineage>
</organism>
<accession>A0ABM8E2Z2</accession>
<dbReference type="EMBL" id="AP027141">
    <property type="protein sequence ID" value="BDV32338.1"/>
    <property type="molecule type" value="Genomic_DNA"/>
</dbReference>
<protein>
    <recommendedName>
        <fullName evidence="3">SnoaL-like domain-containing protein</fullName>
    </recommendedName>
</protein>